<sequence>MAHEINKVGVVGLGTMGAGIVEVLARSGLDVVAVEVSDEALERGRAILSRSTERAVARGRLSAGDRDALLGRVTFAVGLDGLADADLVVEAVPERLDLKRRIFADLDRVCAPGTILATNTSSLSVTDVGAATGRGARVIGVHFFNPAPVMRLVEVVSTVVTDPAVTAAVVGLCERLGKTAVSVTDRAGFVANWLLFGYLNDAVRMYADGYASREDIDVAMSVSGGLPMGPLELLDLIGLDTAVEVLDTMWERGGRHRRHAAAPMLRQLVTAGRLGRKSGQGFYAYERAGSGTVVADELTPLPQPDAEPFAGTVGVVGSGAMATGIAATLRDAGLTVVTTAGRGGYAGFSEVDVVIEAVTEDPAVKRAVFAELDSVCRPGTVLATTTASLSVLDCAMATKRPGDVVGLHFMHPASAPVIEVVRTVRTWPGVVAVARSLGRTLGKRVVECGDRAGFITNGLLFPYLNDAVAMLEAGYATADDIDHAMTLGCGYPLGPIALLDAVGLDTSLTIQNNIYSYARDPDLSPAPLLRQLVTAGRLGHKSGGGLRG</sequence>
<dbReference type="SUPFAM" id="SSF51735">
    <property type="entry name" value="NAD(P)-binding Rossmann-fold domains"/>
    <property type="match status" value="2"/>
</dbReference>
<dbReference type="PANTHER" id="PTHR48075:SF9">
    <property type="entry name" value="3-HYDROXYBUTYRYL-COA DEHYDROGENASE"/>
    <property type="match status" value="1"/>
</dbReference>
<dbReference type="SUPFAM" id="SSF48179">
    <property type="entry name" value="6-phosphogluconate dehydrogenase C-terminal domain-like"/>
    <property type="match status" value="2"/>
</dbReference>
<dbReference type="Gene3D" id="1.10.1040.10">
    <property type="entry name" value="N-(1-d-carboxylethyl)-l-norvaline Dehydrogenase, domain 2"/>
    <property type="match status" value="2"/>
</dbReference>
<reference evidence="7" key="1">
    <citation type="journal article" date="2019" name="Int. J. Syst. Evol. Microbiol.">
        <title>The Global Catalogue of Microorganisms (GCM) 10K type strain sequencing project: providing services to taxonomists for standard genome sequencing and annotation.</title>
        <authorList>
            <consortium name="The Broad Institute Genomics Platform"/>
            <consortium name="The Broad Institute Genome Sequencing Center for Infectious Disease"/>
            <person name="Wu L."/>
            <person name="Ma J."/>
        </authorList>
    </citation>
    <scope>NUCLEOTIDE SEQUENCE [LARGE SCALE GENOMIC DNA]</scope>
    <source>
        <strain evidence="7">JCM 13250</strain>
    </source>
</reference>
<keyword evidence="3" id="KW-0560">Oxidoreductase</keyword>
<evidence type="ECO:0000256" key="1">
    <source>
        <dbReference type="ARBA" id="ARBA00005086"/>
    </source>
</evidence>
<dbReference type="NCBIfam" id="NF005875">
    <property type="entry name" value="PRK07819.1"/>
    <property type="match status" value="1"/>
</dbReference>
<dbReference type="InterPro" id="IPR006176">
    <property type="entry name" value="3-OHacyl-CoA_DH_NAD-bd"/>
</dbReference>
<dbReference type="InterPro" id="IPR013328">
    <property type="entry name" value="6PGD_dom2"/>
</dbReference>
<dbReference type="Proteomes" id="UP001500218">
    <property type="component" value="Unassembled WGS sequence"/>
</dbReference>
<feature type="domain" description="3-hydroxyacyl-CoA dehydrogenase NAD binding" evidence="5">
    <location>
        <begin position="7"/>
        <end position="185"/>
    </location>
</feature>
<name>A0ABP4YC27_9ACTN</name>
<dbReference type="EMBL" id="BAAALT010000084">
    <property type="protein sequence ID" value="GAA1806891.1"/>
    <property type="molecule type" value="Genomic_DNA"/>
</dbReference>
<accession>A0ABP4YC27</accession>
<evidence type="ECO:0000259" key="4">
    <source>
        <dbReference type="Pfam" id="PF00725"/>
    </source>
</evidence>
<keyword evidence="7" id="KW-1185">Reference proteome</keyword>
<dbReference type="Pfam" id="PF00725">
    <property type="entry name" value="3HCDH"/>
    <property type="match status" value="2"/>
</dbReference>
<feature type="domain" description="3-hydroxyacyl-CoA dehydrogenase C-terminal" evidence="4">
    <location>
        <begin position="188"/>
        <end position="285"/>
    </location>
</feature>
<proteinExistence type="inferred from homology"/>
<dbReference type="RefSeq" id="WP_344131583.1">
    <property type="nucleotide sequence ID" value="NZ_BAAALT010000084.1"/>
</dbReference>
<evidence type="ECO:0000259" key="5">
    <source>
        <dbReference type="Pfam" id="PF02737"/>
    </source>
</evidence>
<dbReference type="Pfam" id="PF02737">
    <property type="entry name" value="3HCDH_N"/>
    <property type="match status" value="2"/>
</dbReference>
<dbReference type="InterPro" id="IPR006108">
    <property type="entry name" value="3HC_DH_C"/>
</dbReference>
<dbReference type="Gene3D" id="3.40.50.720">
    <property type="entry name" value="NAD(P)-binding Rossmann-like Domain"/>
    <property type="match status" value="2"/>
</dbReference>
<comment type="similarity">
    <text evidence="2">Belongs to the 3-hydroxyacyl-CoA dehydrogenase family.</text>
</comment>
<comment type="pathway">
    <text evidence="1">Lipid metabolism; butanoate metabolism.</text>
</comment>
<comment type="caution">
    <text evidence="6">The sequence shown here is derived from an EMBL/GenBank/DDBJ whole genome shotgun (WGS) entry which is preliminary data.</text>
</comment>
<evidence type="ECO:0000256" key="3">
    <source>
        <dbReference type="ARBA" id="ARBA00023002"/>
    </source>
</evidence>
<protein>
    <submittedName>
        <fullName evidence="6">3-hydroxybutyryl-CoA dehydrogenase</fullName>
    </submittedName>
</protein>
<organism evidence="6 7">
    <name type="scientific">Luedemannella flava</name>
    <dbReference type="NCBI Taxonomy" id="349316"/>
    <lineage>
        <taxon>Bacteria</taxon>
        <taxon>Bacillati</taxon>
        <taxon>Actinomycetota</taxon>
        <taxon>Actinomycetes</taxon>
        <taxon>Micromonosporales</taxon>
        <taxon>Micromonosporaceae</taxon>
        <taxon>Luedemannella</taxon>
    </lineage>
</organism>
<gene>
    <name evidence="6" type="ORF">GCM10009682_31040</name>
</gene>
<feature type="domain" description="3-hydroxyacyl-CoA dehydrogenase C-terminal" evidence="4">
    <location>
        <begin position="453"/>
        <end position="545"/>
    </location>
</feature>
<evidence type="ECO:0000313" key="6">
    <source>
        <dbReference type="EMBL" id="GAA1806891.1"/>
    </source>
</evidence>
<dbReference type="InterPro" id="IPR008927">
    <property type="entry name" value="6-PGluconate_DH-like_C_sf"/>
</dbReference>
<dbReference type="InterPro" id="IPR036291">
    <property type="entry name" value="NAD(P)-bd_dom_sf"/>
</dbReference>
<feature type="domain" description="3-hydroxyacyl-CoA dehydrogenase NAD binding" evidence="5">
    <location>
        <begin position="345"/>
        <end position="450"/>
    </location>
</feature>
<evidence type="ECO:0000256" key="2">
    <source>
        <dbReference type="ARBA" id="ARBA00009463"/>
    </source>
</evidence>
<evidence type="ECO:0000313" key="7">
    <source>
        <dbReference type="Proteomes" id="UP001500218"/>
    </source>
</evidence>
<dbReference type="PANTHER" id="PTHR48075">
    <property type="entry name" value="3-HYDROXYACYL-COA DEHYDROGENASE FAMILY PROTEIN"/>
    <property type="match status" value="1"/>
</dbReference>